<dbReference type="InterPro" id="IPR001849">
    <property type="entry name" value="PH_domain"/>
</dbReference>
<feature type="region of interest" description="Disordered" evidence="3">
    <location>
        <begin position="455"/>
        <end position="483"/>
    </location>
</feature>
<evidence type="ECO:0000313" key="7">
    <source>
        <dbReference type="Proteomes" id="UP000694388"/>
    </source>
</evidence>
<dbReference type="GeneTree" id="ENSGT00940000155111"/>
<keyword evidence="7" id="KW-1185">Reference proteome</keyword>
<dbReference type="PANTHER" id="PTHR47194:SF3">
    <property type="entry name" value="SORTING NEXIN 29"/>
    <property type="match status" value="1"/>
</dbReference>
<proteinExistence type="predicted"/>
<dbReference type="SMART" id="SM00593">
    <property type="entry name" value="RUN"/>
    <property type="match status" value="1"/>
</dbReference>
<evidence type="ECO:0000256" key="3">
    <source>
        <dbReference type="SAM" id="MobiDB-lite"/>
    </source>
</evidence>
<dbReference type="InterPro" id="IPR011993">
    <property type="entry name" value="PH-like_dom_sf"/>
</dbReference>
<organism evidence="6 7">
    <name type="scientific">Eptatretus burgeri</name>
    <name type="common">Inshore hagfish</name>
    <dbReference type="NCBI Taxonomy" id="7764"/>
    <lineage>
        <taxon>Eukaryota</taxon>
        <taxon>Metazoa</taxon>
        <taxon>Chordata</taxon>
        <taxon>Craniata</taxon>
        <taxon>Vertebrata</taxon>
        <taxon>Cyclostomata</taxon>
        <taxon>Myxini</taxon>
        <taxon>Myxiniformes</taxon>
        <taxon>Myxinidae</taxon>
        <taxon>Eptatretinae</taxon>
        <taxon>Eptatretus</taxon>
    </lineage>
</organism>
<protein>
    <submittedName>
        <fullName evidence="6">Uncharacterized protein</fullName>
    </submittedName>
</protein>
<feature type="region of interest" description="Disordered" evidence="3">
    <location>
        <begin position="388"/>
        <end position="408"/>
    </location>
</feature>
<dbReference type="PANTHER" id="PTHR47194">
    <property type="entry name" value="SORTING NEXIN-29-RELATED"/>
    <property type="match status" value="1"/>
</dbReference>
<dbReference type="InterPro" id="IPR004012">
    <property type="entry name" value="Run_dom"/>
</dbReference>
<sequence length="732" mass="83493">MEEEDIENDVKLKIASNVERALVTVRKKVMCGERDGGSNLCIAIETVMLHGLRDHSAAKTNPPLLKWWHHLRALPIPEPSFWAVLAPVLHRDMLTLLCDNPYIRTDVGRCRSWLRLALNEASLLGYLTALHNDRVHLDAFYNPLAFMLDAKRLAPLLLGLRELSCVTFDLPYRSAALNEWTVTPLALCPHPDTQTLASDGCEEKSEDVSCDADNHAEYFERELMHDGKNGSPSECWQTTDMPVLLSEEDIEEVKSASSFSCRHIVSDSLAESEQNAVGGAHFARLSYTVHTMEGMWRDCSKFSVYLKSGKTRAKKVEDGNKVNVISVKKQNEDRDDILYRRMPPHHVTKENVNELKITSTKPTSHPKRHISICEPEGISEELQNMSKTNDGETPTVWPTEQPESCMPSDVINGLEEVSIRLMLDARLEDAQTGNADNFSTGSEFVIDPYWHESNRNQARSEENDESQETQGTKNNCEPEKYPNLNDQLEEGLKQKAEKEWVKDFPSVKANEQMLDGAASVEKQAHEKSIRILAENVEMRKERCLSRRSAIRKTVYHHPSGMVPGQNCEQWKYRAPLLDPMHVQDPTLPTPPGSSMEDKCVVVIRQRKHDVEDPFGDALRIGMLLKWRRMKPRRLYQCKLTSHELQLFLETTDTDAGHCNPGIDQGRRLHKVYALRACQSVSPRWHPLANHFNCLELSFPRHKIFFQAQSEEEAEMWVESFREVLTCQIDQAK</sequence>
<evidence type="ECO:0000313" key="6">
    <source>
        <dbReference type="Ensembl" id="ENSEBUP00000003243.1"/>
    </source>
</evidence>
<dbReference type="AlphaFoldDB" id="A0A8C4N8M3"/>
<accession>A0A8C4N8M3</accession>
<dbReference type="Ensembl" id="ENSEBUT00000003609.1">
    <property type="protein sequence ID" value="ENSEBUP00000003243.1"/>
    <property type="gene ID" value="ENSEBUG00000002380.1"/>
</dbReference>
<dbReference type="Gene3D" id="2.30.29.30">
    <property type="entry name" value="Pleckstrin-homology domain (PH domain)/Phosphotyrosine-binding domain (PTB)"/>
    <property type="match status" value="1"/>
</dbReference>
<dbReference type="InterPro" id="IPR037213">
    <property type="entry name" value="Run_dom_sf"/>
</dbReference>
<dbReference type="PROSITE" id="PS50003">
    <property type="entry name" value="PH_DOMAIN"/>
    <property type="match status" value="1"/>
</dbReference>
<reference evidence="6" key="2">
    <citation type="submission" date="2025-09" db="UniProtKB">
        <authorList>
            <consortium name="Ensembl"/>
        </authorList>
    </citation>
    <scope>IDENTIFICATION</scope>
</reference>
<dbReference type="PROSITE" id="PS50826">
    <property type="entry name" value="RUN"/>
    <property type="match status" value="1"/>
</dbReference>
<dbReference type="Pfam" id="PF02759">
    <property type="entry name" value="RUN"/>
    <property type="match status" value="1"/>
</dbReference>
<feature type="domain" description="PH" evidence="4">
    <location>
        <begin position="616"/>
        <end position="725"/>
    </location>
</feature>
<dbReference type="Gene3D" id="1.20.58.900">
    <property type="match status" value="1"/>
</dbReference>
<feature type="domain" description="RUN" evidence="5">
    <location>
        <begin position="31"/>
        <end position="175"/>
    </location>
</feature>
<evidence type="ECO:0000259" key="4">
    <source>
        <dbReference type="PROSITE" id="PS50003"/>
    </source>
</evidence>
<dbReference type="SUPFAM" id="SSF140741">
    <property type="entry name" value="RUN domain-like"/>
    <property type="match status" value="1"/>
</dbReference>
<name>A0A8C4N8M3_EPTBU</name>
<keyword evidence="2" id="KW-0458">Lysosome</keyword>
<dbReference type="SMART" id="SM00233">
    <property type="entry name" value="PH"/>
    <property type="match status" value="1"/>
</dbReference>
<reference evidence="6" key="1">
    <citation type="submission" date="2025-08" db="UniProtKB">
        <authorList>
            <consortium name="Ensembl"/>
        </authorList>
    </citation>
    <scope>IDENTIFICATION</scope>
</reference>
<dbReference type="GO" id="GO:0005765">
    <property type="term" value="C:lysosomal membrane"/>
    <property type="evidence" value="ECO:0007669"/>
    <property type="project" value="UniProtKB-SubCell"/>
</dbReference>
<evidence type="ECO:0000256" key="2">
    <source>
        <dbReference type="ARBA" id="ARBA00023228"/>
    </source>
</evidence>
<feature type="compositionally biased region" description="Polar residues" evidence="3">
    <location>
        <begin position="388"/>
        <end position="402"/>
    </location>
</feature>
<dbReference type="SUPFAM" id="SSF50729">
    <property type="entry name" value="PH domain-like"/>
    <property type="match status" value="1"/>
</dbReference>
<evidence type="ECO:0000259" key="5">
    <source>
        <dbReference type="PROSITE" id="PS50826"/>
    </source>
</evidence>
<dbReference type="Proteomes" id="UP000694388">
    <property type="component" value="Unplaced"/>
</dbReference>
<evidence type="ECO:0000256" key="1">
    <source>
        <dbReference type="ARBA" id="ARBA00004656"/>
    </source>
</evidence>
<comment type="subcellular location">
    <subcellularLocation>
        <location evidence="1">Lysosome membrane</location>
    </subcellularLocation>
</comment>